<evidence type="ECO:0000256" key="1">
    <source>
        <dbReference type="SAM" id="MobiDB-lite"/>
    </source>
</evidence>
<feature type="region of interest" description="Disordered" evidence="1">
    <location>
        <begin position="112"/>
        <end position="147"/>
    </location>
</feature>
<evidence type="ECO:0000313" key="3">
    <source>
        <dbReference type="EMBL" id="SEW26678.1"/>
    </source>
</evidence>
<name>A0A1I0QIA0_9EURY</name>
<dbReference type="OrthoDB" id="206550at2157"/>
<dbReference type="STRING" id="355548.SAMN04487945_2629"/>
<gene>
    <name evidence="3" type="ORF">SAMN04487945_2629</name>
</gene>
<accession>A0A1I0QIA0</accession>
<reference evidence="3 4" key="1">
    <citation type="submission" date="2016-10" db="EMBL/GenBank/DDBJ databases">
        <authorList>
            <person name="de Groot N.N."/>
        </authorList>
    </citation>
    <scope>NUCLEOTIDE SEQUENCE [LARGE SCALE GENOMIC DNA]</scope>
    <source>
        <strain evidence="3 4">CGMCC 1.5337</strain>
    </source>
</reference>
<feature type="domain" description="Protein-glutamine gamma-glutamyltransferase-like C-terminal" evidence="2">
    <location>
        <begin position="151"/>
        <end position="217"/>
    </location>
</feature>
<feature type="compositionally biased region" description="Basic and acidic residues" evidence="1">
    <location>
        <begin position="207"/>
        <end position="217"/>
    </location>
</feature>
<evidence type="ECO:0000313" key="4">
    <source>
        <dbReference type="Proteomes" id="UP000198518"/>
    </source>
</evidence>
<dbReference type="AlphaFoldDB" id="A0A1I0QIA0"/>
<organism evidence="3 4">
    <name type="scientific">Halobacterium jilantaiense</name>
    <dbReference type="NCBI Taxonomy" id="355548"/>
    <lineage>
        <taxon>Archaea</taxon>
        <taxon>Methanobacteriati</taxon>
        <taxon>Methanobacteriota</taxon>
        <taxon>Stenosarchaea group</taxon>
        <taxon>Halobacteria</taxon>
        <taxon>Halobacteriales</taxon>
        <taxon>Halobacteriaceae</taxon>
        <taxon>Halobacterium</taxon>
    </lineage>
</organism>
<dbReference type="EMBL" id="FOJA01000001">
    <property type="protein sequence ID" value="SEW26678.1"/>
    <property type="molecule type" value="Genomic_DNA"/>
</dbReference>
<keyword evidence="4" id="KW-1185">Reference proteome</keyword>
<dbReference type="Pfam" id="PF13559">
    <property type="entry name" value="DUF4129"/>
    <property type="match status" value="1"/>
</dbReference>
<dbReference type="PROSITE" id="PS51257">
    <property type="entry name" value="PROKAR_LIPOPROTEIN"/>
    <property type="match status" value="1"/>
</dbReference>
<feature type="region of interest" description="Disordered" evidence="1">
    <location>
        <begin position="202"/>
        <end position="226"/>
    </location>
</feature>
<protein>
    <recommendedName>
        <fullName evidence="2">Protein-glutamine gamma-glutamyltransferase-like C-terminal domain-containing protein</fullName>
    </recommendedName>
</protein>
<proteinExistence type="predicted"/>
<dbReference type="Proteomes" id="UP000198518">
    <property type="component" value="Unassembled WGS sequence"/>
</dbReference>
<sequence length="226" mass="22356">MNRRALLAVLAASGACVAFGVAGATFGASIPADDPAPGSVDGPLDVAAGGGGGGERLADRNVADGSARCVLCGVSARSLVAGLVPAVGPLTWAVLAAVVAAGAWVAGLRKGDADPANGAEPTDPDSAVRSGESTAAGHSVPPDAPATNGVYRAWASLAERVSGTVPDTRTPQSVAEDAVDAGFDQDAVTRLTALFERVRYGPATATAERERAAREALADADDGEEP</sequence>
<evidence type="ECO:0000259" key="2">
    <source>
        <dbReference type="Pfam" id="PF13559"/>
    </source>
</evidence>
<dbReference type="InterPro" id="IPR025403">
    <property type="entry name" value="TgpA-like_C"/>
</dbReference>
<dbReference type="RefSeq" id="WP_218138607.1">
    <property type="nucleotide sequence ID" value="NZ_FOJA01000001.1"/>
</dbReference>